<organism evidence="4 5">
    <name type="scientific">Devosia aurantiaca</name>
    <dbReference type="NCBI Taxonomy" id="2714858"/>
    <lineage>
        <taxon>Bacteria</taxon>
        <taxon>Pseudomonadati</taxon>
        <taxon>Pseudomonadota</taxon>
        <taxon>Alphaproteobacteria</taxon>
        <taxon>Hyphomicrobiales</taxon>
        <taxon>Devosiaceae</taxon>
        <taxon>Devosia</taxon>
    </lineage>
</organism>
<keyword evidence="2" id="KW-0012">Acyltransferase</keyword>
<dbReference type="PANTHER" id="PTHR43420">
    <property type="entry name" value="ACETYLTRANSFERASE"/>
    <property type="match status" value="1"/>
</dbReference>
<feature type="domain" description="N-acetyltransferase" evidence="3">
    <location>
        <begin position="119"/>
        <end position="249"/>
    </location>
</feature>
<name>A0A6M1SII4_9HYPH</name>
<comment type="caution">
    <text evidence="4">The sequence shown here is derived from an EMBL/GenBank/DDBJ whole genome shotgun (WGS) entry which is preliminary data.</text>
</comment>
<proteinExistence type="predicted"/>
<dbReference type="SUPFAM" id="SSF55729">
    <property type="entry name" value="Acyl-CoA N-acyltransferases (Nat)"/>
    <property type="match status" value="1"/>
</dbReference>
<dbReference type="PROSITE" id="PS51186">
    <property type="entry name" value="GNAT"/>
    <property type="match status" value="1"/>
</dbReference>
<evidence type="ECO:0000259" key="3">
    <source>
        <dbReference type="PROSITE" id="PS51186"/>
    </source>
</evidence>
<protein>
    <submittedName>
        <fullName evidence="4">GNAT family N-acetyltransferase</fullName>
    </submittedName>
</protein>
<reference evidence="4 5" key="1">
    <citation type="submission" date="2020-02" db="EMBL/GenBank/DDBJ databases">
        <authorList>
            <person name="Khan S.A."/>
            <person name="Jeon C.O."/>
            <person name="Chun B.H."/>
        </authorList>
    </citation>
    <scope>NUCLEOTIDE SEQUENCE [LARGE SCALE GENOMIC DNA]</scope>
    <source>
        <strain evidence="4 5">H239</strain>
    </source>
</reference>
<dbReference type="Proteomes" id="UP000474802">
    <property type="component" value="Unassembled WGS sequence"/>
</dbReference>
<gene>
    <name evidence="4" type="ORF">G5575_00285</name>
</gene>
<dbReference type="Gene3D" id="3.40.630.30">
    <property type="match status" value="1"/>
</dbReference>
<evidence type="ECO:0000313" key="5">
    <source>
        <dbReference type="Proteomes" id="UP000474802"/>
    </source>
</evidence>
<keyword evidence="1 4" id="KW-0808">Transferase</keyword>
<accession>A0A6M1SII4</accession>
<evidence type="ECO:0000256" key="1">
    <source>
        <dbReference type="ARBA" id="ARBA00022679"/>
    </source>
</evidence>
<dbReference type="InterPro" id="IPR000182">
    <property type="entry name" value="GNAT_dom"/>
</dbReference>
<dbReference type="AlphaFoldDB" id="A0A6M1SII4"/>
<dbReference type="CDD" id="cd04301">
    <property type="entry name" value="NAT_SF"/>
    <property type="match status" value="1"/>
</dbReference>
<evidence type="ECO:0000313" key="4">
    <source>
        <dbReference type="EMBL" id="NGP16336.1"/>
    </source>
</evidence>
<dbReference type="InterPro" id="IPR016181">
    <property type="entry name" value="Acyl_CoA_acyltransferase"/>
</dbReference>
<dbReference type="EMBL" id="JAALFG010000001">
    <property type="protein sequence ID" value="NGP16336.1"/>
    <property type="molecule type" value="Genomic_DNA"/>
</dbReference>
<dbReference type="Pfam" id="PF24553">
    <property type="entry name" value="Rv0428c_C"/>
    <property type="match status" value="1"/>
</dbReference>
<reference evidence="4 5" key="2">
    <citation type="submission" date="2020-03" db="EMBL/GenBank/DDBJ databases">
        <title>Devosia chinhatensis sp. nov., isolated from a hexachlorocyclohexane (HCH) dump site in India.</title>
        <authorList>
            <person name="Kumar M."/>
            <person name="Lal R."/>
        </authorList>
    </citation>
    <scope>NUCLEOTIDE SEQUENCE [LARGE SCALE GENOMIC DNA]</scope>
    <source>
        <strain evidence="4 5">H239</strain>
    </source>
</reference>
<evidence type="ECO:0000256" key="2">
    <source>
        <dbReference type="ARBA" id="ARBA00023315"/>
    </source>
</evidence>
<keyword evidence="5" id="KW-1185">Reference proteome</keyword>
<dbReference type="RefSeq" id="WP_164532610.1">
    <property type="nucleotide sequence ID" value="NZ_JAALFG010000001.1"/>
</dbReference>
<dbReference type="InterPro" id="IPR050680">
    <property type="entry name" value="YpeA/RimI_acetyltransf"/>
</dbReference>
<dbReference type="InterPro" id="IPR056935">
    <property type="entry name" value="Rv0428c-like_C"/>
</dbReference>
<sequence>MSLPDAEAFERAGLLAWPGIEEKWDGAWLRRAAGGYTKRANSTQCFDPDDFEDADVRVISASSWMVLRKIKPVFRITPLSSPELNATLDEADWQTIDPSHLFAMELGDFEADASAEYFAPLDPKFLAIAQRLQSYDDATLAAMKALLAMLAVPAAGVVIHRDGEAVASSIMAVANGIGITGNVVTDPTRRRQGLAAAMMRSGLSWAKDQGAKFAALNVQGDNEAAKALYTGLGYTHQYDYHYRIPGAAK</sequence>
<dbReference type="GO" id="GO:0016747">
    <property type="term" value="F:acyltransferase activity, transferring groups other than amino-acyl groups"/>
    <property type="evidence" value="ECO:0007669"/>
    <property type="project" value="InterPro"/>
</dbReference>